<dbReference type="PROSITE" id="PS51543">
    <property type="entry name" value="FYRC"/>
    <property type="match status" value="1"/>
</dbReference>
<dbReference type="GO" id="GO:0005634">
    <property type="term" value="C:nucleus"/>
    <property type="evidence" value="ECO:0007669"/>
    <property type="project" value="UniProtKB-SubCell"/>
</dbReference>
<dbReference type="Pfam" id="PF05965">
    <property type="entry name" value="FYRC"/>
    <property type="match status" value="1"/>
</dbReference>
<reference evidence="3" key="1">
    <citation type="submission" date="2022-11" db="EMBL/GenBank/DDBJ databases">
        <authorList>
            <person name="Hyden B.L."/>
            <person name="Feng K."/>
            <person name="Yates T."/>
            <person name="Jawdy S."/>
            <person name="Smart L.B."/>
            <person name="Muchero W."/>
        </authorList>
    </citation>
    <scope>NUCLEOTIDE SEQUENCE</scope>
    <source>
        <tissue evidence="3">Shoot tip</tissue>
    </source>
</reference>
<comment type="subcellular location">
    <subcellularLocation>
        <location evidence="1">Nucleus</location>
    </subcellularLocation>
</comment>
<evidence type="ECO:0000256" key="1">
    <source>
        <dbReference type="ARBA" id="ARBA00004123"/>
    </source>
</evidence>
<dbReference type="Proteomes" id="UP001151532">
    <property type="component" value="Chromosome 11"/>
</dbReference>
<dbReference type="OrthoDB" id="1678912at2759"/>
<dbReference type="PROSITE" id="PS51542">
    <property type="entry name" value="FYRN"/>
    <property type="match status" value="1"/>
</dbReference>
<name>A0A9Q0WRH3_SALPP</name>
<keyword evidence="2" id="KW-0539">Nucleus</keyword>
<dbReference type="AlphaFoldDB" id="A0A9Q0WRH3"/>
<dbReference type="InterPro" id="IPR003888">
    <property type="entry name" value="FYrich_N"/>
</dbReference>
<dbReference type="GO" id="GO:0048731">
    <property type="term" value="P:system development"/>
    <property type="evidence" value="ECO:0007669"/>
    <property type="project" value="UniProtKB-ARBA"/>
</dbReference>
<dbReference type="InterPro" id="IPR003889">
    <property type="entry name" value="FYrich_C"/>
</dbReference>
<organism evidence="3 4">
    <name type="scientific">Salix purpurea</name>
    <name type="common">Purple osier willow</name>
    <dbReference type="NCBI Taxonomy" id="77065"/>
    <lineage>
        <taxon>Eukaryota</taxon>
        <taxon>Viridiplantae</taxon>
        <taxon>Streptophyta</taxon>
        <taxon>Embryophyta</taxon>
        <taxon>Tracheophyta</taxon>
        <taxon>Spermatophyta</taxon>
        <taxon>Magnoliopsida</taxon>
        <taxon>eudicotyledons</taxon>
        <taxon>Gunneridae</taxon>
        <taxon>Pentapetalae</taxon>
        <taxon>rosids</taxon>
        <taxon>fabids</taxon>
        <taxon>Malpighiales</taxon>
        <taxon>Salicaceae</taxon>
        <taxon>Saliceae</taxon>
        <taxon>Salix</taxon>
    </lineage>
</organism>
<dbReference type="SMART" id="SM00542">
    <property type="entry name" value="FYRC"/>
    <property type="match status" value="1"/>
</dbReference>
<evidence type="ECO:0000256" key="2">
    <source>
        <dbReference type="ARBA" id="ARBA00023242"/>
    </source>
</evidence>
<dbReference type="EMBL" id="JAPFFK010000003">
    <property type="protein sequence ID" value="KAJ6770768.1"/>
    <property type="molecule type" value="Genomic_DNA"/>
</dbReference>
<dbReference type="GO" id="GO:0140993">
    <property type="term" value="F:histone modifying activity"/>
    <property type="evidence" value="ECO:0007669"/>
    <property type="project" value="UniProtKB-ARBA"/>
</dbReference>
<keyword evidence="4" id="KW-1185">Reference proteome</keyword>
<sequence length="505" mass="56462">MGAAQEAICALKELLLLGKETPENLRWRSVCGKDGVLTMAIKTRVKMERERIKCLPTNLRGESYALKEWASEEHILVSIGDNGTLVPEMELDGKEFQTSNSKIKESPPCSSKVEENLSTKGSCSFNSNTYSEVIQSGSHHSNFNKEVSVMKNKAKMKQEGCIDLNIDVMSIDRESKHLLVSDSCGKNVKETHGSPCKQDTCFSSDAAKEQDREQGVGDCKSELHELSNKNQPSYPMFGASRKKLFGVDLLFPPSHSVMSAKRFKTEMVEGSNVRCVTNQSNPVKKLNPCVEPINVGSVIFGKLWCCKQAIFPKGFRSQVNFYSVLDPKNICTYISEVQDAGPIGPLFKVSLEECPGEIFADVSIEKCWEMSINGLEMFGFLSPPIVQAIEALDPDHRCVEYWNHRLVNLRNVSEVKQPPFGSSCCLAETKEKVDINLLTRDPGSLFEGGHHLVDEDVQHVLRGLFKKASPEELKIMHRILCSDTQSTERKVAFRALMEEIQKTNR</sequence>
<evidence type="ECO:0000313" key="3">
    <source>
        <dbReference type="EMBL" id="KAJ6770768.1"/>
    </source>
</evidence>
<dbReference type="SMART" id="SM00541">
    <property type="entry name" value="FYRN"/>
    <property type="match status" value="1"/>
</dbReference>
<evidence type="ECO:0000313" key="4">
    <source>
        <dbReference type="Proteomes" id="UP001151532"/>
    </source>
</evidence>
<protein>
    <submittedName>
        <fullName evidence="3">DEMETHYLASE JMJ14-LIKE PROTEIN putative-RELATED</fullName>
    </submittedName>
</protein>
<dbReference type="Pfam" id="PF05964">
    <property type="entry name" value="FYRN"/>
    <property type="match status" value="1"/>
</dbReference>
<accession>A0A9Q0WRH3</accession>
<dbReference type="Gene3D" id="3.30.160.360">
    <property type="match status" value="1"/>
</dbReference>
<reference evidence="3" key="2">
    <citation type="journal article" date="2023" name="Int. J. Mol. Sci.">
        <title>De Novo Assembly and Annotation of 11 Diverse Shrub Willow (Salix) Genomes Reveals Novel Gene Organization in Sex-Linked Regions.</title>
        <authorList>
            <person name="Hyden B."/>
            <person name="Feng K."/>
            <person name="Yates T.B."/>
            <person name="Jawdy S."/>
            <person name="Cereghino C."/>
            <person name="Smart L.B."/>
            <person name="Muchero W."/>
        </authorList>
    </citation>
    <scope>NUCLEOTIDE SEQUENCE</scope>
    <source>
        <tissue evidence="3">Shoot tip</tissue>
    </source>
</reference>
<gene>
    <name evidence="3" type="ORF">OIU79_021416</name>
</gene>
<comment type="caution">
    <text evidence="3">The sequence shown here is derived from an EMBL/GenBank/DDBJ whole genome shotgun (WGS) entry which is preliminary data.</text>
</comment>
<proteinExistence type="predicted"/>